<keyword evidence="1" id="KW-0812">Transmembrane</keyword>
<evidence type="ECO:0000313" key="2">
    <source>
        <dbReference type="EMBL" id="KAK5803975.1"/>
    </source>
</evidence>
<evidence type="ECO:0000256" key="1">
    <source>
        <dbReference type="SAM" id="Phobius"/>
    </source>
</evidence>
<evidence type="ECO:0000313" key="3">
    <source>
        <dbReference type="Proteomes" id="UP001358586"/>
    </source>
</evidence>
<dbReference type="Proteomes" id="UP001358586">
    <property type="component" value="Chromosome 9"/>
</dbReference>
<dbReference type="EMBL" id="JARKNE010000009">
    <property type="protein sequence ID" value="KAK5803975.1"/>
    <property type="molecule type" value="Genomic_DNA"/>
</dbReference>
<feature type="transmembrane region" description="Helical" evidence="1">
    <location>
        <begin position="42"/>
        <end position="58"/>
    </location>
</feature>
<keyword evidence="1" id="KW-1133">Transmembrane helix</keyword>
<feature type="transmembrane region" description="Helical" evidence="1">
    <location>
        <begin position="79"/>
        <end position="98"/>
    </location>
</feature>
<accession>A0ABR0NRK7</accession>
<protein>
    <submittedName>
        <fullName evidence="2">Uncharacterized protein</fullName>
    </submittedName>
</protein>
<comment type="caution">
    <text evidence="2">The sequence shown here is derived from an EMBL/GenBank/DDBJ whole genome shotgun (WGS) entry which is preliminary data.</text>
</comment>
<proteinExistence type="predicted"/>
<keyword evidence="3" id="KW-1185">Reference proteome</keyword>
<name>A0ABR0NRK7_GOSAR</name>
<reference evidence="2 3" key="1">
    <citation type="submission" date="2023-03" db="EMBL/GenBank/DDBJ databases">
        <title>WGS of Gossypium arboreum.</title>
        <authorList>
            <person name="Yu D."/>
        </authorList>
    </citation>
    <scope>NUCLEOTIDE SEQUENCE [LARGE SCALE GENOMIC DNA]</scope>
    <source>
        <tissue evidence="2">Leaf</tissue>
    </source>
</reference>
<organism evidence="2 3">
    <name type="scientific">Gossypium arboreum</name>
    <name type="common">Tree cotton</name>
    <name type="synonym">Gossypium nanking</name>
    <dbReference type="NCBI Taxonomy" id="29729"/>
    <lineage>
        <taxon>Eukaryota</taxon>
        <taxon>Viridiplantae</taxon>
        <taxon>Streptophyta</taxon>
        <taxon>Embryophyta</taxon>
        <taxon>Tracheophyta</taxon>
        <taxon>Spermatophyta</taxon>
        <taxon>Magnoliopsida</taxon>
        <taxon>eudicotyledons</taxon>
        <taxon>Gunneridae</taxon>
        <taxon>Pentapetalae</taxon>
        <taxon>rosids</taxon>
        <taxon>malvids</taxon>
        <taxon>Malvales</taxon>
        <taxon>Malvaceae</taxon>
        <taxon>Malvoideae</taxon>
        <taxon>Gossypium</taxon>
    </lineage>
</organism>
<keyword evidence="1" id="KW-0472">Membrane</keyword>
<sequence length="114" mass="13004">MITSQLHRRECRNMGLELWNAETSFVISPNCFFSSLISLKSFYSLFALHVLCSFSYYSRLLPTRPPQRGERSNHLRGAMLCRMILTVLTIISTPVLVLNRCPNLMSMQAACSTL</sequence>
<gene>
    <name evidence="2" type="ORF">PVK06_031624</name>
</gene>